<dbReference type="InterPro" id="IPR001509">
    <property type="entry name" value="Epimerase_deHydtase"/>
</dbReference>
<dbReference type="RefSeq" id="WP_385937697.1">
    <property type="nucleotide sequence ID" value="NZ_JBHSOZ010000002.1"/>
</dbReference>
<proteinExistence type="predicted"/>
<dbReference type="Gene3D" id="3.40.50.720">
    <property type="entry name" value="NAD(P)-binding Rossmann-like Domain"/>
    <property type="match status" value="1"/>
</dbReference>
<feature type="domain" description="NAD-dependent epimerase/dehydratase" evidence="1">
    <location>
        <begin position="4"/>
        <end position="251"/>
    </location>
</feature>
<sequence length="330" mass="37788">MKKVVIFGATGHTGAYLVDYFLENFDPSVYEVVAVGRKKTDYFKKRGIKYHSVDIMQASDFEKLPKKEIHAVVLLSAILPAAMEGYHPAKYLNTNIIGAFNVLEYCRNVKADRIIYTQTIRDIGNFIGTGEPLTSDMPRNFSYTGDHAVYIISKNTAVDLIEHYSQDYGIKQFVFRLPTIYSYSPIDYYFVDGVKKTKAYRHMIKQAIKGAPIEMWGDPTKAHDIVYVKDFCQMVSKAITNEGKGGFYNVGTGIPVSLREQIEGMIEVFSPKESPSKIIPKPDKPNSRSYVIDITKAKQELGYNPRYDYISYLKDFKKEMELDRYKDLRK</sequence>
<name>A0ABW0YGL0_9BACI</name>
<gene>
    <name evidence="2" type="ORF">ACFPU1_01475</name>
</gene>
<dbReference type="SUPFAM" id="SSF51735">
    <property type="entry name" value="NAD(P)-binding Rossmann-fold domains"/>
    <property type="match status" value="1"/>
</dbReference>
<reference evidence="3" key="1">
    <citation type="journal article" date="2019" name="Int. J. Syst. Evol. Microbiol.">
        <title>The Global Catalogue of Microorganisms (GCM) 10K type strain sequencing project: providing services to taxonomists for standard genome sequencing and annotation.</title>
        <authorList>
            <consortium name="The Broad Institute Genomics Platform"/>
            <consortium name="The Broad Institute Genome Sequencing Center for Infectious Disease"/>
            <person name="Wu L."/>
            <person name="Ma J."/>
        </authorList>
    </citation>
    <scope>NUCLEOTIDE SEQUENCE [LARGE SCALE GENOMIC DNA]</scope>
    <source>
        <strain evidence="3">CECT 7184</strain>
    </source>
</reference>
<evidence type="ECO:0000313" key="3">
    <source>
        <dbReference type="Proteomes" id="UP001596142"/>
    </source>
</evidence>
<keyword evidence="3" id="KW-1185">Reference proteome</keyword>
<evidence type="ECO:0000313" key="2">
    <source>
        <dbReference type="EMBL" id="MFC5711444.1"/>
    </source>
</evidence>
<dbReference type="PANTHER" id="PTHR43245">
    <property type="entry name" value="BIFUNCTIONAL POLYMYXIN RESISTANCE PROTEIN ARNA"/>
    <property type="match status" value="1"/>
</dbReference>
<dbReference type="InterPro" id="IPR036291">
    <property type="entry name" value="NAD(P)-bd_dom_sf"/>
</dbReference>
<evidence type="ECO:0000259" key="1">
    <source>
        <dbReference type="Pfam" id="PF01370"/>
    </source>
</evidence>
<organism evidence="2 3">
    <name type="scientific">Thalassorhabdus alkalitolerans</name>
    <dbReference type="NCBI Taxonomy" id="2282697"/>
    <lineage>
        <taxon>Bacteria</taxon>
        <taxon>Bacillati</taxon>
        <taxon>Bacillota</taxon>
        <taxon>Bacilli</taxon>
        <taxon>Bacillales</taxon>
        <taxon>Bacillaceae</taxon>
        <taxon>Thalassorhabdus</taxon>
    </lineage>
</organism>
<dbReference type="EMBL" id="JBHSOZ010000002">
    <property type="protein sequence ID" value="MFC5711444.1"/>
    <property type="molecule type" value="Genomic_DNA"/>
</dbReference>
<dbReference type="Pfam" id="PF01370">
    <property type="entry name" value="Epimerase"/>
    <property type="match status" value="1"/>
</dbReference>
<dbReference type="InterPro" id="IPR050177">
    <property type="entry name" value="Lipid_A_modif_metabolic_enz"/>
</dbReference>
<dbReference type="Proteomes" id="UP001596142">
    <property type="component" value="Unassembled WGS sequence"/>
</dbReference>
<accession>A0ABW0YGL0</accession>
<comment type="caution">
    <text evidence="2">The sequence shown here is derived from an EMBL/GenBank/DDBJ whole genome shotgun (WGS) entry which is preliminary data.</text>
</comment>
<protein>
    <submittedName>
        <fullName evidence="2">NAD-dependent epimerase/dehydratase family protein</fullName>
    </submittedName>
</protein>